<protein>
    <submittedName>
        <fullName evidence="2">Uncharacterized protein</fullName>
    </submittedName>
</protein>
<feature type="region of interest" description="Disordered" evidence="1">
    <location>
        <begin position="455"/>
        <end position="569"/>
    </location>
</feature>
<feature type="compositionally biased region" description="Low complexity" evidence="1">
    <location>
        <begin position="540"/>
        <end position="556"/>
    </location>
</feature>
<feature type="region of interest" description="Disordered" evidence="1">
    <location>
        <begin position="634"/>
        <end position="676"/>
    </location>
</feature>
<evidence type="ECO:0000313" key="2">
    <source>
        <dbReference type="EMBL" id="TPX59130.1"/>
    </source>
</evidence>
<feature type="compositionally biased region" description="Polar residues" evidence="1">
    <location>
        <begin position="404"/>
        <end position="416"/>
    </location>
</feature>
<reference evidence="2 3" key="1">
    <citation type="journal article" date="2019" name="Sci. Rep.">
        <title>Comparative genomics of chytrid fungi reveal insights into the obligate biotrophic and pathogenic lifestyle of Synchytrium endobioticum.</title>
        <authorList>
            <person name="van de Vossenberg B.T.L.H."/>
            <person name="Warris S."/>
            <person name="Nguyen H.D.T."/>
            <person name="van Gent-Pelzer M.P.E."/>
            <person name="Joly D.L."/>
            <person name="van de Geest H.C."/>
            <person name="Bonants P.J.M."/>
            <person name="Smith D.S."/>
            <person name="Levesque C.A."/>
            <person name="van der Lee T.A.J."/>
        </authorList>
    </citation>
    <scope>NUCLEOTIDE SEQUENCE [LARGE SCALE GENOMIC DNA]</scope>
    <source>
        <strain evidence="2 3">CBS 675.73</strain>
    </source>
</reference>
<keyword evidence="3" id="KW-1185">Reference proteome</keyword>
<feature type="region of interest" description="Disordered" evidence="1">
    <location>
        <begin position="223"/>
        <end position="289"/>
    </location>
</feature>
<evidence type="ECO:0000313" key="3">
    <source>
        <dbReference type="Proteomes" id="UP000320333"/>
    </source>
</evidence>
<feature type="compositionally biased region" description="Basic and acidic residues" evidence="1">
    <location>
        <begin position="659"/>
        <end position="676"/>
    </location>
</feature>
<proteinExistence type="predicted"/>
<gene>
    <name evidence="2" type="ORF">CcCBS67573_g09107</name>
</gene>
<name>A0A507E7Q2_9FUNG</name>
<dbReference type="AlphaFoldDB" id="A0A507E7Q2"/>
<evidence type="ECO:0000256" key="1">
    <source>
        <dbReference type="SAM" id="MobiDB-lite"/>
    </source>
</evidence>
<dbReference type="EMBL" id="QEAP01000721">
    <property type="protein sequence ID" value="TPX59130.1"/>
    <property type="molecule type" value="Genomic_DNA"/>
</dbReference>
<dbReference type="Proteomes" id="UP000320333">
    <property type="component" value="Unassembled WGS sequence"/>
</dbReference>
<feature type="compositionally biased region" description="Gly residues" evidence="1">
    <location>
        <begin position="642"/>
        <end position="654"/>
    </location>
</feature>
<accession>A0A507E7Q2</accession>
<feature type="region of interest" description="Disordered" evidence="1">
    <location>
        <begin position="1"/>
        <end position="78"/>
    </location>
</feature>
<sequence length="676" mass="74043">MGGSALTDSKLPSKPDAHGMELAKQSVLPEYPDTHTDHADTGCISMPDIKSDASDARNNMSTEEQTPSKYPEARSGGALDVSGNLMMMMDDDAQRNAGGYSGDHQLLRLSKDDAMFPKFPAASGASISERDQSENVEDPGIRNWLSKEFDSAPNSVHQPPTDGNIDGCTVQYFTSRRRLLTLAMKLAGAEQLNRFDIRGSEMSNAYQEPDLNLREMGSEVKAANLGSDDAPAANRRVLRPRDGIADTVDRSRSSSKFSPLCDGDIDDQDKQCPDAAEDSNQTPGKSTRLRKRLEQNQSDGIHWSPSRAFGPFLLYRQVELTNTNEPHPIGPKYAPKRVQSNVAALEPTFSARTLKPNTRLVENGLTKRTITLKGSDGQKHRVVSYYCPDDVVEMSRLEAESKAGGSSSRTQQSDAFSTGPDEIFQRPMGDSRLCAIAADKSVNLTTLLALSVSNSFNGDDDIEKPPGNASNESMSKRVADRNDDEDDHDRQSLKRTTAQKVVRDDRPPKASNNRNQPEHHPPPIQLQDGLQSHLNPPPSSSHSFSHPPTYSHHPTPQMGMYPFPTGPYPLNHQPGHLPLLQPTQPFHGMPIHPASMYQQGPSHLTYAWYYGTSHHSQPYIAPAGHQTVLQNDNYVQRRESRSGGGSGGGGGGPSLPGRSEQKEARPDHSPHNDVNK</sequence>
<feature type="compositionally biased region" description="Polar residues" evidence="1">
    <location>
        <begin position="56"/>
        <end position="68"/>
    </location>
</feature>
<feature type="compositionally biased region" description="Basic and acidic residues" evidence="1">
    <location>
        <begin position="239"/>
        <end position="252"/>
    </location>
</feature>
<feature type="compositionally biased region" description="Basic and acidic residues" evidence="1">
    <location>
        <begin position="11"/>
        <end position="21"/>
    </location>
</feature>
<feature type="region of interest" description="Disordered" evidence="1">
    <location>
        <begin position="398"/>
        <end position="426"/>
    </location>
</feature>
<comment type="caution">
    <text evidence="2">The sequence shown here is derived from an EMBL/GenBank/DDBJ whole genome shotgun (WGS) entry which is preliminary data.</text>
</comment>
<organism evidence="2 3">
    <name type="scientific">Chytriomyces confervae</name>
    <dbReference type="NCBI Taxonomy" id="246404"/>
    <lineage>
        <taxon>Eukaryota</taxon>
        <taxon>Fungi</taxon>
        <taxon>Fungi incertae sedis</taxon>
        <taxon>Chytridiomycota</taxon>
        <taxon>Chytridiomycota incertae sedis</taxon>
        <taxon>Chytridiomycetes</taxon>
        <taxon>Chytridiales</taxon>
        <taxon>Chytriomycetaceae</taxon>
        <taxon>Chytriomyces</taxon>
    </lineage>
</organism>
<dbReference type="OrthoDB" id="2123518at2759"/>